<dbReference type="GO" id="GO:0043590">
    <property type="term" value="C:bacterial nucleoid"/>
    <property type="evidence" value="ECO:0007669"/>
    <property type="project" value="UniProtKB-UniRule"/>
</dbReference>
<dbReference type="InterPro" id="IPR036894">
    <property type="entry name" value="YbaB-like_sf"/>
</dbReference>
<dbReference type="InterPro" id="IPR004401">
    <property type="entry name" value="YbaB/EbfC"/>
</dbReference>
<dbReference type="Proteomes" id="UP000541352">
    <property type="component" value="Unassembled WGS sequence"/>
</dbReference>
<organism evidence="3 4">
    <name type="scientific">Runella defluvii</name>
    <dbReference type="NCBI Taxonomy" id="370973"/>
    <lineage>
        <taxon>Bacteria</taxon>
        <taxon>Pseudomonadati</taxon>
        <taxon>Bacteroidota</taxon>
        <taxon>Cytophagia</taxon>
        <taxon>Cytophagales</taxon>
        <taxon>Spirosomataceae</taxon>
        <taxon>Runella</taxon>
    </lineage>
</organism>
<accession>A0A7W5ZR26</accession>
<reference evidence="3 4" key="1">
    <citation type="submission" date="2020-08" db="EMBL/GenBank/DDBJ databases">
        <title>Genomic Encyclopedia of Type Strains, Phase IV (KMG-IV): sequencing the most valuable type-strain genomes for metagenomic binning, comparative biology and taxonomic classification.</title>
        <authorList>
            <person name="Goeker M."/>
        </authorList>
    </citation>
    <scope>NUCLEOTIDE SEQUENCE [LARGE SCALE GENOMIC DNA]</scope>
    <source>
        <strain evidence="3 4">DSM 17976</strain>
    </source>
</reference>
<evidence type="ECO:0000256" key="1">
    <source>
        <dbReference type="ARBA" id="ARBA00023125"/>
    </source>
</evidence>
<gene>
    <name evidence="3" type="ORF">FHS57_004511</name>
</gene>
<dbReference type="RefSeq" id="WP_183977492.1">
    <property type="nucleotide sequence ID" value="NZ_JACIBY010000011.1"/>
</dbReference>
<keyword evidence="1 2" id="KW-0238">DNA-binding</keyword>
<dbReference type="GO" id="GO:0005829">
    <property type="term" value="C:cytosol"/>
    <property type="evidence" value="ECO:0007669"/>
    <property type="project" value="TreeGrafter"/>
</dbReference>
<dbReference type="Gene3D" id="3.30.1310.10">
    <property type="entry name" value="Nucleoid-associated protein YbaB-like domain"/>
    <property type="match status" value="1"/>
</dbReference>
<keyword evidence="2" id="KW-0963">Cytoplasm</keyword>
<proteinExistence type="inferred from homology"/>
<dbReference type="GO" id="GO:0003677">
    <property type="term" value="F:DNA binding"/>
    <property type="evidence" value="ECO:0007669"/>
    <property type="project" value="UniProtKB-UniRule"/>
</dbReference>
<dbReference type="EMBL" id="JACIBY010000011">
    <property type="protein sequence ID" value="MBB3840491.1"/>
    <property type="molecule type" value="Genomic_DNA"/>
</dbReference>
<comment type="function">
    <text evidence="2">Binds to DNA and alters its conformation. May be involved in regulation of gene expression, nucleoid organization and DNA protection.</text>
</comment>
<dbReference type="PANTHER" id="PTHR33449">
    <property type="entry name" value="NUCLEOID-ASSOCIATED PROTEIN YBAB"/>
    <property type="match status" value="1"/>
</dbReference>
<dbReference type="PANTHER" id="PTHR33449:SF1">
    <property type="entry name" value="NUCLEOID-ASSOCIATED PROTEIN YBAB"/>
    <property type="match status" value="1"/>
</dbReference>
<dbReference type="SUPFAM" id="SSF82607">
    <property type="entry name" value="YbaB-like"/>
    <property type="match status" value="1"/>
</dbReference>
<dbReference type="AlphaFoldDB" id="A0A7W5ZR26"/>
<evidence type="ECO:0000256" key="2">
    <source>
        <dbReference type="HAMAP-Rule" id="MF_00274"/>
    </source>
</evidence>
<name>A0A7W5ZR26_9BACT</name>
<evidence type="ECO:0000313" key="4">
    <source>
        <dbReference type="Proteomes" id="UP000541352"/>
    </source>
</evidence>
<dbReference type="PIRSF" id="PIRSF004555">
    <property type="entry name" value="UCP004555"/>
    <property type="match status" value="1"/>
</dbReference>
<comment type="subunit">
    <text evidence="2">Homodimer.</text>
</comment>
<comment type="subcellular location">
    <subcellularLocation>
        <location evidence="2">Cytoplasm</location>
        <location evidence="2">Nucleoid</location>
    </subcellularLocation>
</comment>
<comment type="similarity">
    <text evidence="2">Belongs to the YbaB/EbfC family.</text>
</comment>
<dbReference type="Pfam" id="PF02575">
    <property type="entry name" value="YbaB_DNA_bd"/>
    <property type="match status" value="1"/>
</dbReference>
<protein>
    <recommendedName>
        <fullName evidence="2">Nucleoid-associated protein FHS57_004511</fullName>
    </recommendedName>
</protein>
<dbReference type="HAMAP" id="MF_00274">
    <property type="entry name" value="DNA_YbaB_EbfC"/>
    <property type="match status" value="1"/>
</dbReference>
<sequence>MFGDMMGMLGKVKEFQAKMKEAQESLGQLSESAEAGAGMVKVTVNGRKQITNLTIDPDLMKPEDAEVVQDLIIAAVNRAMENIEEKIKVRIQESTEGVLPNIPGLDLSKFMK</sequence>
<evidence type="ECO:0000313" key="3">
    <source>
        <dbReference type="EMBL" id="MBB3840491.1"/>
    </source>
</evidence>
<keyword evidence="4" id="KW-1185">Reference proteome</keyword>
<dbReference type="NCBIfam" id="TIGR00103">
    <property type="entry name" value="DNA_YbaB_EbfC"/>
    <property type="match status" value="1"/>
</dbReference>
<comment type="caution">
    <text evidence="3">The sequence shown here is derived from an EMBL/GenBank/DDBJ whole genome shotgun (WGS) entry which is preliminary data.</text>
</comment>